<evidence type="ECO:0000256" key="1">
    <source>
        <dbReference type="SAM" id="Phobius"/>
    </source>
</evidence>
<keyword evidence="3" id="KW-1185">Reference proteome</keyword>
<keyword evidence="1" id="KW-0812">Transmembrane</keyword>
<keyword evidence="1" id="KW-0472">Membrane</keyword>
<protein>
    <recommendedName>
        <fullName evidence="4">G-protein coupled receptors family 1 profile domain-containing protein</fullName>
    </recommendedName>
</protein>
<feature type="transmembrane region" description="Helical" evidence="1">
    <location>
        <begin position="246"/>
        <end position="265"/>
    </location>
</feature>
<feature type="transmembrane region" description="Helical" evidence="1">
    <location>
        <begin position="70"/>
        <end position="94"/>
    </location>
</feature>
<feature type="transmembrane region" description="Helical" evidence="1">
    <location>
        <begin position="40"/>
        <end position="58"/>
    </location>
</feature>
<dbReference type="AlphaFoldDB" id="A0A166DQG5"/>
<accession>A0A166DQG5</accession>
<keyword evidence="1" id="KW-1133">Transmembrane helix</keyword>
<feature type="transmembrane region" description="Helical" evidence="1">
    <location>
        <begin position="174"/>
        <end position="197"/>
    </location>
</feature>
<evidence type="ECO:0008006" key="4">
    <source>
        <dbReference type="Google" id="ProtNLM"/>
    </source>
</evidence>
<feature type="transmembrane region" description="Helical" evidence="1">
    <location>
        <begin position="114"/>
        <end position="133"/>
    </location>
</feature>
<dbReference type="Proteomes" id="UP000076798">
    <property type="component" value="Unassembled WGS sequence"/>
</dbReference>
<reference evidence="2 3" key="1">
    <citation type="journal article" date="2016" name="Mol. Biol. Evol.">
        <title>Comparative Genomics of Early-Diverging Mushroom-Forming Fungi Provides Insights into the Origins of Lignocellulose Decay Capabilities.</title>
        <authorList>
            <person name="Nagy L.G."/>
            <person name="Riley R."/>
            <person name="Tritt A."/>
            <person name="Adam C."/>
            <person name="Daum C."/>
            <person name="Floudas D."/>
            <person name="Sun H."/>
            <person name="Yadav J.S."/>
            <person name="Pangilinan J."/>
            <person name="Larsson K.H."/>
            <person name="Matsuura K."/>
            <person name="Barry K."/>
            <person name="Labutti K."/>
            <person name="Kuo R."/>
            <person name="Ohm R.A."/>
            <person name="Bhattacharya S.S."/>
            <person name="Shirouzu T."/>
            <person name="Yoshinaga Y."/>
            <person name="Martin F.M."/>
            <person name="Grigoriev I.V."/>
            <person name="Hibbett D.S."/>
        </authorList>
    </citation>
    <scope>NUCLEOTIDE SEQUENCE [LARGE SCALE GENOMIC DNA]</scope>
    <source>
        <strain evidence="2 3">HHB10207 ss-3</strain>
    </source>
</reference>
<feature type="transmembrane region" description="Helical" evidence="1">
    <location>
        <begin position="145"/>
        <end position="168"/>
    </location>
</feature>
<evidence type="ECO:0000313" key="3">
    <source>
        <dbReference type="Proteomes" id="UP000076798"/>
    </source>
</evidence>
<feature type="transmembrane region" description="Helical" evidence="1">
    <location>
        <begin position="209"/>
        <end position="234"/>
    </location>
</feature>
<dbReference type="STRING" id="1314776.A0A166DQG5"/>
<evidence type="ECO:0000313" key="2">
    <source>
        <dbReference type="EMBL" id="KZT38791.1"/>
    </source>
</evidence>
<dbReference type="EMBL" id="KV428057">
    <property type="protein sequence ID" value="KZT38791.1"/>
    <property type="molecule type" value="Genomic_DNA"/>
</dbReference>
<gene>
    <name evidence="2" type="ORF">SISSUDRAFT_1119419</name>
</gene>
<proteinExistence type="predicted"/>
<organism evidence="2 3">
    <name type="scientific">Sistotremastrum suecicum HHB10207 ss-3</name>
    <dbReference type="NCBI Taxonomy" id="1314776"/>
    <lineage>
        <taxon>Eukaryota</taxon>
        <taxon>Fungi</taxon>
        <taxon>Dikarya</taxon>
        <taxon>Basidiomycota</taxon>
        <taxon>Agaricomycotina</taxon>
        <taxon>Agaricomycetes</taxon>
        <taxon>Sistotremastrales</taxon>
        <taxon>Sistotremastraceae</taxon>
        <taxon>Sistotremastrum</taxon>
    </lineage>
</organism>
<name>A0A166DQG5_9AGAM</name>
<sequence>MYHHREISPSMHRMNATYPPVRWGVDSCTRNMQIRTGVTTSLWSVLLVLFLLNIHNLLTRFGIQPKVRIIFGILATTFFIATLEFALNVQLINFQTPIVIDHPSDMRCYPADPLYLQIPMVIQMFIGDAFTVFRTWLLWDRKLWVVLFPVVLLLFIGQWIILMFVRAVGVNASYIAVIPVSLALNVVCLALIAYRLYKHPKLSLALPRRLIHMIVSTGALYVIFLFALMITAAIHYEYVLSLTGPISITTLIAISINLIVLWTGLPGNSQAEGLIRLPDPEEGEAGPSEAMTTFPTDPIIDLALLG</sequence>